<evidence type="ECO:0000259" key="1">
    <source>
        <dbReference type="Pfam" id="PF09348"/>
    </source>
</evidence>
<dbReference type="InterPro" id="IPR018960">
    <property type="entry name" value="DUF1990"/>
</dbReference>
<reference evidence="3" key="1">
    <citation type="journal article" date="2019" name="Int. J. Syst. Evol. Microbiol.">
        <title>The Global Catalogue of Microorganisms (GCM) 10K type strain sequencing project: providing services to taxonomists for standard genome sequencing and annotation.</title>
        <authorList>
            <consortium name="The Broad Institute Genomics Platform"/>
            <consortium name="The Broad Institute Genome Sequencing Center for Infectious Disease"/>
            <person name="Wu L."/>
            <person name="Ma J."/>
        </authorList>
    </citation>
    <scope>NUCLEOTIDE SEQUENCE [LARGE SCALE GENOMIC DNA]</scope>
    <source>
        <strain evidence="3">JCM 31696</strain>
    </source>
</reference>
<feature type="domain" description="DUF1990" evidence="1">
    <location>
        <begin position="75"/>
        <end position="156"/>
    </location>
</feature>
<comment type="caution">
    <text evidence="2">The sequence shown here is derived from an EMBL/GenBank/DDBJ whole genome shotgun (WGS) entry which is preliminary data.</text>
</comment>
<keyword evidence="3" id="KW-1185">Reference proteome</keyword>
<evidence type="ECO:0000313" key="3">
    <source>
        <dbReference type="Proteomes" id="UP001597083"/>
    </source>
</evidence>
<evidence type="ECO:0000313" key="2">
    <source>
        <dbReference type="EMBL" id="MFD0852913.1"/>
    </source>
</evidence>
<gene>
    <name evidence="2" type="ORF">ACFQ07_11785</name>
</gene>
<dbReference type="Pfam" id="PF09348">
    <property type="entry name" value="DUF1990"/>
    <property type="match status" value="1"/>
</dbReference>
<dbReference type="EMBL" id="JBHTIR010001736">
    <property type="protein sequence ID" value="MFD0852913.1"/>
    <property type="molecule type" value="Genomic_DNA"/>
</dbReference>
<proteinExistence type="predicted"/>
<protein>
    <submittedName>
        <fullName evidence="2">DUF1990 family protein</fullName>
    </submittedName>
</protein>
<name>A0ABW3CEN2_9ACTN</name>
<feature type="non-terminal residue" evidence="2">
    <location>
        <position position="1"/>
    </location>
</feature>
<feature type="non-terminal residue" evidence="2">
    <location>
        <position position="214"/>
    </location>
</feature>
<dbReference type="Proteomes" id="UP001597083">
    <property type="component" value="Unassembled WGS sequence"/>
</dbReference>
<organism evidence="2 3">
    <name type="scientific">Actinomadura adrarensis</name>
    <dbReference type="NCBI Taxonomy" id="1819600"/>
    <lineage>
        <taxon>Bacteria</taxon>
        <taxon>Bacillati</taxon>
        <taxon>Actinomycetota</taxon>
        <taxon>Actinomycetes</taxon>
        <taxon>Streptosporangiales</taxon>
        <taxon>Thermomonosporaceae</taxon>
        <taxon>Actinomadura</taxon>
    </lineage>
</organism>
<sequence length="214" mass="23440">LDSGVDAEIARIPERAGEGLQGPGTGVGAAFQRRYSVRISGSALTAEQLIQRLCEDLNVAAPVEFAVFDKTSGTSPSLETGDEYDVHMPGPWNCPVRVVERTAVSFRFVTLRGHMEAGEIEFRATDTPEGDLLFAIESWARSGDRLAEAVYDRLRIGKEMQLHMWTHFCVRTAELSGGRIEGEVEVRSVRAYAPGLVSRVAARVFALMAWLRGG</sequence>
<accession>A0ABW3CEN2</accession>